<accession>A0A9D7E0Y4</accession>
<sequence>MNLRPDQLDAHLARPLAPLYLLHGDEPLLVLEAGDAIRAAARAQGFSEREVLMVNQHFKWDALTLAAGNLSLFGDAKLIDLRIPTGKPGREGGDALQRHCASLGAGILTLITLPQLDWKTRKSAWFVALAEAGVALELNAPPLAQLPAWLAQRLARQKQSAPAEALEFIAQHVEGNLLAAHQELQKLGLLYAEGALTLDQVRDAVLNVARYDVDKLRTALIEGDAARCARLLDGLRGEGTATPLVLWAFSQELHALAAVRAGLDAGQSASAALKSAGVFGTRQQPITQCAQRLRSAGLQVALLQAARIDRMIKGLTRGDVWDEFLQLALRLGGPKAAKGTAR</sequence>
<evidence type="ECO:0000256" key="3">
    <source>
        <dbReference type="ARBA" id="ARBA00022679"/>
    </source>
</evidence>
<dbReference type="NCBIfam" id="TIGR01128">
    <property type="entry name" value="holA"/>
    <property type="match status" value="1"/>
</dbReference>
<evidence type="ECO:0000256" key="5">
    <source>
        <dbReference type="ARBA" id="ARBA00022705"/>
    </source>
</evidence>
<organism evidence="10 11">
    <name type="scientific">Candidatus Methylophosphatis roskildensis</name>
    <dbReference type="NCBI Taxonomy" id="2899263"/>
    <lineage>
        <taxon>Bacteria</taxon>
        <taxon>Pseudomonadati</taxon>
        <taxon>Pseudomonadota</taxon>
        <taxon>Betaproteobacteria</taxon>
        <taxon>Nitrosomonadales</taxon>
        <taxon>Sterolibacteriaceae</taxon>
        <taxon>Candidatus Methylophosphatis</taxon>
    </lineage>
</organism>
<dbReference type="Gene3D" id="3.40.50.300">
    <property type="entry name" value="P-loop containing nucleotide triphosphate hydrolases"/>
    <property type="match status" value="1"/>
</dbReference>
<feature type="domain" description="DNA polymerase III delta N-terminal" evidence="9">
    <location>
        <begin position="20"/>
        <end position="131"/>
    </location>
</feature>
<dbReference type="Gene3D" id="1.20.272.10">
    <property type="match status" value="1"/>
</dbReference>
<dbReference type="InterPro" id="IPR010372">
    <property type="entry name" value="DNA_pol3_delta_N"/>
</dbReference>
<dbReference type="CDD" id="cd18138">
    <property type="entry name" value="HLD_clamp_pol_III_delta"/>
    <property type="match status" value="1"/>
</dbReference>
<protein>
    <recommendedName>
        <fullName evidence="2">DNA polymerase III subunit delta</fullName>
        <ecNumber evidence="1">2.7.7.7</ecNumber>
    </recommendedName>
</protein>
<dbReference type="GO" id="GO:0006261">
    <property type="term" value="P:DNA-templated DNA replication"/>
    <property type="evidence" value="ECO:0007669"/>
    <property type="project" value="TreeGrafter"/>
</dbReference>
<reference evidence="10" key="1">
    <citation type="submission" date="2020-10" db="EMBL/GenBank/DDBJ databases">
        <title>Connecting structure to function with the recovery of over 1000 high-quality activated sludge metagenome-assembled genomes encoding full-length rRNA genes using long-read sequencing.</title>
        <authorList>
            <person name="Singleton C.M."/>
            <person name="Petriglieri F."/>
            <person name="Kristensen J.M."/>
            <person name="Kirkegaard R.H."/>
            <person name="Michaelsen T.Y."/>
            <person name="Andersen M.H."/>
            <person name="Karst S.M."/>
            <person name="Dueholm M.S."/>
            <person name="Nielsen P.H."/>
            <person name="Albertsen M."/>
        </authorList>
    </citation>
    <scope>NUCLEOTIDE SEQUENCE</scope>
    <source>
        <strain evidence="10">Bjer_18-Q3-R1-45_BAT3C.347</strain>
    </source>
</reference>
<evidence type="ECO:0000259" key="9">
    <source>
        <dbReference type="Pfam" id="PF06144"/>
    </source>
</evidence>
<dbReference type="InterPro" id="IPR027417">
    <property type="entry name" value="P-loop_NTPase"/>
</dbReference>
<comment type="caution">
    <text evidence="10">The sequence shown here is derived from an EMBL/GenBank/DDBJ whole genome shotgun (WGS) entry which is preliminary data.</text>
</comment>
<dbReference type="EMBL" id="JADJEV010000001">
    <property type="protein sequence ID" value="MBK6971607.1"/>
    <property type="molecule type" value="Genomic_DNA"/>
</dbReference>
<dbReference type="EC" id="2.7.7.7" evidence="1"/>
<dbReference type="GO" id="GO:0009360">
    <property type="term" value="C:DNA polymerase III complex"/>
    <property type="evidence" value="ECO:0007669"/>
    <property type="project" value="InterPro"/>
</dbReference>
<proteinExistence type="inferred from homology"/>
<name>A0A9D7E0Y4_9PROT</name>
<dbReference type="Proteomes" id="UP000807785">
    <property type="component" value="Unassembled WGS sequence"/>
</dbReference>
<evidence type="ECO:0000256" key="4">
    <source>
        <dbReference type="ARBA" id="ARBA00022695"/>
    </source>
</evidence>
<dbReference type="GO" id="GO:0003887">
    <property type="term" value="F:DNA-directed DNA polymerase activity"/>
    <property type="evidence" value="ECO:0007669"/>
    <property type="project" value="UniProtKB-KW"/>
</dbReference>
<dbReference type="PANTHER" id="PTHR34388">
    <property type="entry name" value="DNA POLYMERASE III SUBUNIT DELTA"/>
    <property type="match status" value="1"/>
</dbReference>
<dbReference type="SUPFAM" id="SSF48019">
    <property type="entry name" value="post-AAA+ oligomerization domain-like"/>
    <property type="match status" value="1"/>
</dbReference>
<evidence type="ECO:0000256" key="6">
    <source>
        <dbReference type="ARBA" id="ARBA00022932"/>
    </source>
</evidence>
<dbReference type="AlphaFoldDB" id="A0A9D7E0Y4"/>
<keyword evidence="3" id="KW-0808">Transferase</keyword>
<evidence type="ECO:0000313" key="10">
    <source>
        <dbReference type="EMBL" id="MBK6971607.1"/>
    </source>
</evidence>
<dbReference type="GO" id="GO:0003677">
    <property type="term" value="F:DNA binding"/>
    <property type="evidence" value="ECO:0007669"/>
    <property type="project" value="InterPro"/>
</dbReference>
<evidence type="ECO:0000256" key="1">
    <source>
        <dbReference type="ARBA" id="ARBA00012417"/>
    </source>
</evidence>
<dbReference type="InterPro" id="IPR005790">
    <property type="entry name" value="DNA_polIII_delta"/>
</dbReference>
<dbReference type="PANTHER" id="PTHR34388:SF1">
    <property type="entry name" value="DNA POLYMERASE III SUBUNIT DELTA"/>
    <property type="match status" value="1"/>
</dbReference>
<gene>
    <name evidence="10" type="ORF">IPH26_01085</name>
</gene>
<dbReference type="InterPro" id="IPR008921">
    <property type="entry name" value="DNA_pol3_clamp-load_cplx_C"/>
</dbReference>
<keyword evidence="4" id="KW-0548">Nucleotidyltransferase</keyword>
<comment type="similarity">
    <text evidence="7">Belongs to the DNA polymerase HolA subunit family.</text>
</comment>
<keyword evidence="5" id="KW-0235">DNA replication</keyword>
<evidence type="ECO:0000256" key="7">
    <source>
        <dbReference type="ARBA" id="ARBA00034754"/>
    </source>
</evidence>
<evidence type="ECO:0000256" key="2">
    <source>
        <dbReference type="ARBA" id="ARBA00017703"/>
    </source>
</evidence>
<evidence type="ECO:0000256" key="8">
    <source>
        <dbReference type="ARBA" id="ARBA00049244"/>
    </source>
</evidence>
<keyword evidence="6" id="KW-0239">DNA-directed DNA polymerase</keyword>
<dbReference type="SUPFAM" id="SSF52540">
    <property type="entry name" value="P-loop containing nucleoside triphosphate hydrolases"/>
    <property type="match status" value="1"/>
</dbReference>
<dbReference type="Pfam" id="PF06144">
    <property type="entry name" value="DNA_pol3_delta"/>
    <property type="match status" value="1"/>
</dbReference>
<dbReference type="Gene3D" id="1.10.8.60">
    <property type="match status" value="1"/>
</dbReference>
<comment type="catalytic activity">
    <reaction evidence="8">
        <text>DNA(n) + a 2'-deoxyribonucleoside 5'-triphosphate = DNA(n+1) + diphosphate</text>
        <dbReference type="Rhea" id="RHEA:22508"/>
        <dbReference type="Rhea" id="RHEA-COMP:17339"/>
        <dbReference type="Rhea" id="RHEA-COMP:17340"/>
        <dbReference type="ChEBI" id="CHEBI:33019"/>
        <dbReference type="ChEBI" id="CHEBI:61560"/>
        <dbReference type="ChEBI" id="CHEBI:173112"/>
        <dbReference type="EC" id="2.7.7.7"/>
    </reaction>
</comment>
<evidence type="ECO:0000313" key="11">
    <source>
        <dbReference type="Proteomes" id="UP000807785"/>
    </source>
</evidence>